<reference evidence="1" key="1">
    <citation type="submission" date="2020-09" db="EMBL/GenBank/DDBJ databases">
        <title>Iningainema tapete sp. nov. (Scytonemataceae, Cyanobacteria) from greenhouses in central Florida (USA) produces two types of nodularin with biosynthetic potential for microcystin-LR and anabaenopeptins.</title>
        <authorList>
            <person name="Berthold D.E."/>
            <person name="Lefler F.W."/>
            <person name="Huang I.-S."/>
            <person name="Abdulla H."/>
            <person name="Zimba P.V."/>
            <person name="Laughinghouse H.D. IV."/>
        </authorList>
    </citation>
    <scope>NUCLEOTIDE SEQUENCE</scope>
    <source>
        <strain evidence="1">BLCCT55</strain>
    </source>
</reference>
<dbReference type="Proteomes" id="UP000629098">
    <property type="component" value="Unassembled WGS sequence"/>
</dbReference>
<dbReference type="RefSeq" id="WP_190836236.1">
    <property type="nucleotide sequence ID" value="NZ_CAWPPI010000106.1"/>
</dbReference>
<evidence type="ECO:0000313" key="2">
    <source>
        <dbReference type="Proteomes" id="UP000629098"/>
    </source>
</evidence>
<proteinExistence type="predicted"/>
<dbReference type="EMBL" id="JACXAE010000106">
    <property type="protein sequence ID" value="MBD2777167.1"/>
    <property type="molecule type" value="Genomic_DNA"/>
</dbReference>
<comment type="caution">
    <text evidence="1">The sequence shown here is derived from an EMBL/GenBank/DDBJ whole genome shotgun (WGS) entry which is preliminary data.</text>
</comment>
<sequence>MGVANDLVSQGVPNQDIVLAYHSPFMRQFDGFAVG</sequence>
<dbReference type="AlphaFoldDB" id="A0A8J7BZA3"/>
<dbReference type="Gene3D" id="3.30.310.110">
    <property type="entry name" value="XisI-like"/>
    <property type="match status" value="1"/>
</dbReference>
<accession>A0A8J7BZA3</accession>
<dbReference type="InterPro" id="IPR035943">
    <property type="entry name" value="XisI-like_sf"/>
</dbReference>
<dbReference type="Pfam" id="PF08869">
    <property type="entry name" value="XisI"/>
    <property type="match status" value="1"/>
</dbReference>
<gene>
    <name evidence="1" type="ORF">ICL16_35270</name>
</gene>
<evidence type="ECO:0000313" key="1">
    <source>
        <dbReference type="EMBL" id="MBD2777167.1"/>
    </source>
</evidence>
<dbReference type="InterPro" id="IPR014968">
    <property type="entry name" value="XisI"/>
</dbReference>
<dbReference type="SUPFAM" id="SSF143847">
    <property type="entry name" value="XisI-like"/>
    <property type="match status" value="1"/>
</dbReference>
<protein>
    <submittedName>
        <fullName evidence="1">XisI protein</fullName>
    </submittedName>
</protein>
<keyword evidence="2" id="KW-1185">Reference proteome</keyword>
<name>A0A8J7BZA3_9CYAN</name>
<organism evidence="1 2">
    <name type="scientific">Iningainema tapete BLCC-T55</name>
    <dbReference type="NCBI Taxonomy" id="2748662"/>
    <lineage>
        <taxon>Bacteria</taxon>
        <taxon>Bacillati</taxon>
        <taxon>Cyanobacteriota</taxon>
        <taxon>Cyanophyceae</taxon>
        <taxon>Nostocales</taxon>
        <taxon>Scytonemataceae</taxon>
        <taxon>Iningainema tapete</taxon>
    </lineage>
</organism>